<evidence type="ECO:0000256" key="1">
    <source>
        <dbReference type="SAM" id="MobiDB-lite"/>
    </source>
</evidence>
<evidence type="ECO:0000313" key="5">
    <source>
        <dbReference type="Proteomes" id="UP000431913"/>
    </source>
</evidence>
<dbReference type="RefSeq" id="WP_058723951.1">
    <property type="nucleotide sequence ID" value="NZ_JANGBT010000036.1"/>
</dbReference>
<comment type="caution">
    <text evidence="2">The sequence shown here is derived from an EMBL/GenBank/DDBJ whole genome shotgun (WGS) entry which is preliminary data.</text>
</comment>
<evidence type="ECO:0000313" key="3">
    <source>
        <dbReference type="EMBL" id="MST91000.1"/>
    </source>
</evidence>
<dbReference type="InterPro" id="IPR024234">
    <property type="entry name" value="DUF3801"/>
</dbReference>
<feature type="compositionally biased region" description="Basic and acidic residues" evidence="1">
    <location>
        <begin position="219"/>
        <end position="237"/>
    </location>
</feature>
<protein>
    <submittedName>
        <fullName evidence="3">PcfB family protein</fullName>
    </submittedName>
</protein>
<name>A0A0W7TLL8_9FIRM</name>
<proteinExistence type="predicted"/>
<accession>A0A0W7TLL8</accession>
<evidence type="ECO:0000313" key="4">
    <source>
        <dbReference type="Proteomes" id="UP000053433"/>
    </source>
</evidence>
<dbReference type="Proteomes" id="UP000053433">
    <property type="component" value="Unassembled WGS sequence"/>
</dbReference>
<feature type="compositionally biased region" description="Basic residues" evidence="1">
    <location>
        <begin position="238"/>
        <end position="253"/>
    </location>
</feature>
<feature type="region of interest" description="Disordered" evidence="1">
    <location>
        <begin position="181"/>
        <end position="253"/>
    </location>
</feature>
<dbReference type="EMBL" id="VUNJ01000003">
    <property type="protein sequence ID" value="MST91000.1"/>
    <property type="molecule type" value="Genomic_DNA"/>
</dbReference>
<reference evidence="3 5" key="2">
    <citation type="submission" date="2019-08" db="EMBL/GenBank/DDBJ databases">
        <title>In-depth cultivation of the pig gut microbiome towards novel bacterial diversity and tailored functional studies.</title>
        <authorList>
            <person name="Wylensek D."/>
            <person name="Hitch T.C.A."/>
            <person name="Clavel T."/>
        </authorList>
    </citation>
    <scope>NUCLEOTIDE SEQUENCE [LARGE SCALE GENOMIC DNA]</scope>
    <source>
        <strain evidence="3 5">WCA3-601-WT-6J</strain>
    </source>
</reference>
<gene>
    <name evidence="2" type="ORF">ASJ35_17575</name>
    <name evidence="3" type="ORF">FYJ76_03455</name>
</gene>
<dbReference type="Pfam" id="PF12687">
    <property type="entry name" value="DUF3801"/>
    <property type="match status" value="1"/>
</dbReference>
<dbReference type="AlphaFoldDB" id="A0A0W7TLL8"/>
<evidence type="ECO:0000313" key="2">
    <source>
        <dbReference type="EMBL" id="KUE74736.1"/>
    </source>
</evidence>
<feature type="compositionally biased region" description="Basic and acidic residues" evidence="1">
    <location>
        <begin position="202"/>
        <end position="211"/>
    </location>
</feature>
<reference evidence="2 4" key="1">
    <citation type="submission" date="2015-10" db="EMBL/GenBank/DDBJ databases">
        <title>A novel member of the family Ruminococcaceae isolated from human faeces.</title>
        <authorList>
            <person name="Shkoporov A.N."/>
            <person name="Chaplin A.V."/>
            <person name="Motuzova O.V."/>
            <person name="Kafarskaia L.I."/>
            <person name="Efimov B.A."/>
        </authorList>
    </citation>
    <scope>NUCLEOTIDE SEQUENCE [LARGE SCALE GENOMIC DNA]</scope>
    <source>
        <strain evidence="2 4">668</strain>
    </source>
</reference>
<organism evidence="2 4">
    <name type="scientific">Ruthenibacterium lactatiformans</name>
    <dbReference type="NCBI Taxonomy" id="1550024"/>
    <lineage>
        <taxon>Bacteria</taxon>
        <taxon>Bacillati</taxon>
        <taxon>Bacillota</taxon>
        <taxon>Clostridia</taxon>
        <taxon>Eubacteriales</taxon>
        <taxon>Oscillospiraceae</taxon>
        <taxon>Ruthenibacterium</taxon>
    </lineage>
</organism>
<feature type="compositionally biased region" description="Low complexity" evidence="1">
    <location>
        <begin position="184"/>
        <end position="200"/>
    </location>
</feature>
<dbReference type="Proteomes" id="UP000431913">
    <property type="component" value="Unassembled WGS sequence"/>
</dbReference>
<sequence length="253" mass="28118">MNYGGDAADQIVRYSLEGTEVALKLTGEAAKNFAVFAAAVLKDQRKIRGKTNLTRLLRENKPLRFFEVPESRMKEFAREANVRGLLYVPVRDRAKAAGKIEFAVWAEDAAKVNRVLEKMGVDYLQADTGAKAEVGPMPAAEQQAAVQTEVVEMPEGRIAFEVTELDDAFNVGGNFTQRTGAEKSLSALSSPQRSSTQPQPEKSAERIRAEGGRPSVKQELGELKREQAQKKAAERRPPQRRRPPKNRKKQKGR</sequence>
<dbReference type="EMBL" id="LMUA01000045">
    <property type="protein sequence ID" value="KUE74736.1"/>
    <property type="molecule type" value="Genomic_DNA"/>
</dbReference>